<protein>
    <submittedName>
        <fullName evidence="2">Uncharacterized protein</fullName>
    </submittedName>
</protein>
<proteinExistence type="predicted"/>
<keyword evidence="3" id="KW-1185">Reference proteome</keyword>
<name>A0A6A1V0G9_9ROSI</name>
<gene>
    <name evidence="2" type="ORF">CJ030_MR7G014300</name>
</gene>
<organism evidence="2 3">
    <name type="scientific">Morella rubra</name>
    <name type="common">Chinese bayberry</name>
    <dbReference type="NCBI Taxonomy" id="262757"/>
    <lineage>
        <taxon>Eukaryota</taxon>
        <taxon>Viridiplantae</taxon>
        <taxon>Streptophyta</taxon>
        <taxon>Embryophyta</taxon>
        <taxon>Tracheophyta</taxon>
        <taxon>Spermatophyta</taxon>
        <taxon>Magnoliopsida</taxon>
        <taxon>eudicotyledons</taxon>
        <taxon>Gunneridae</taxon>
        <taxon>Pentapetalae</taxon>
        <taxon>rosids</taxon>
        <taxon>fabids</taxon>
        <taxon>Fagales</taxon>
        <taxon>Myricaceae</taxon>
        <taxon>Morella</taxon>
    </lineage>
</organism>
<accession>A0A6A1V0G9</accession>
<dbReference type="EMBL" id="RXIC02000025">
    <property type="protein sequence ID" value="KAB1206155.1"/>
    <property type="molecule type" value="Genomic_DNA"/>
</dbReference>
<comment type="caution">
    <text evidence="2">The sequence shown here is derived from an EMBL/GenBank/DDBJ whole genome shotgun (WGS) entry which is preliminary data.</text>
</comment>
<evidence type="ECO:0000313" key="3">
    <source>
        <dbReference type="Proteomes" id="UP000516437"/>
    </source>
</evidence>
<evidence type="ECO:0000313" key="2">
    <source>
        <dbReference type="EMBL" id="KAB1206155.1"/>
    </source>
</evidence>
<reference evidence="2 3" key="1">
    <citation type="journal article" date="2019" name="Plant Biotechnol. J.">
        <title>The red bayberry genome and genetic basis of sex determination.</title>
        <authorList>
            <person name="Jia H.M."/>
            <person name="Jia H.J."/>
            <person name="Cai Q.L."/>
            <person name="Wang Y."/>
            <person name="Zhao H.B."/>
            <person name="Yang W.F."/>
            <person name="Wang G.Y."/>
            <person name="Li Y.H."/>
            <person name="Zhan D.L."/>
            <person name="Shen Y.T."/>
            <person name="Niu Q.F."/>
            <person name="Chang L."/>
            <person name="Qiu J."/>
            <person name="Zhao L."/>
            <person name="Xie H.B."/>
            <person name="Fu W.Y."/>
            <person name="Jin J."/>
            <person name="Li X.W."/>
            <person name="Jiao Y."/>
            <person name="Zhou C.C."/>
            <person name="Tu T."/>
            <person name="Chai C.Y."/>
            <person name="Gao J.L."/>
            <person name="Fan L.J."/>
            <person name="van de Weg E."/>
            <person name="Wang J.Y."/>
            <person name="Gao Z.S."/>
        </authorList>
    </citation>
    <scope>NUCLEOTIDE SEQUENCE [LARGE SCALE GENOMIC DNA]</scope>
    <source>
        <tissue evidence="2">Leaves</tissue>
    </source>
</reference>
<evidence type="ECO:0000256" key="1">
    <source>
        <dbReference type="SAM" id="Coils"/>
    </source>
</evidence>
<sequence>MSDVRISYIVHINSVGVSSTSAAATTSSPSTSTTQTTSSLIVASSSSGTTSTVSTTVFAAPKLPFEITGKTGWRSRPYAQPLLIEELMMDSLSAPQHVKVDRITQSLSHCVSLVAALDAVELSHDEELESTRLKLQRLEDELEAQKKLTAEVRIVARGAHSQVGIYEARVVDLENEITSRDTTIAELRRTVETLEQGRLDLESRLSQDKVEVLQRLSEYRASSSKREEALQVELVEVHRAMREAADSFATEKKNLEESRTHLSLSLAQLSVMPAFPGDPEALARKCIGAAMAYLHLAHEEGSRFKVLKEKRSDFIYQFLVKELGPHGIHLPHAED</sequence>
<dbReference type="AlphaFoldDB" id="A0A6A1V0G9"/>
<feature type="coiled-coil region" evidence="1">
    <location>
        <begin position="121"/>
        <end position="155"/>
    </location>
</feature>
<dbReference type="Proteomes" id="UP000516437">
    <property type="component" value="Chromosome 7"/>
</dbReference>
<keyword evidence="1" id="KW-0175">Coiled coil</keyword>